<keyword evidence="6" id="KW-0819">tRNA processing</keyword>
<dbReference type="AlphaFoldDB" id="A0A6N9H675"/>
<keyword evidence="9" id="KW-0067">ATP-binding</keyword>
<evidence type="ECO:0000256" key="4">
    <source>
        <dbReference type="ARBA" id="ARBA00022490"/>
    </source>
</evidence>
<keyword evidence="5" id="KW-0808">Transferase</keyword>
<sequence>MARNFDLRSEQVRDLILDESARVVADDGLLVIPTDTVYGIAADAFSAAGVARLLAAKGRGRDMPPPVLIGQRSTLLGIAEALDQRIMELTERFWPGPLTIVCPAQPSLDWDLGDTHGTVAVRMPDHPLALELLARTGPLAVSSANTSGAPAAVTAAGAQEMLGDSVDVYLDGGEAPGQASSTIVDMTSQPPRILRAGPIGAAALREIVADLADPECPDPDAGS</sequence>
<gene>
    <name evidence="13" type="ORF">GSY69_06080</name>
</gene>
<evidence type="ECO:0000256" key="2">
    <source>
        <dbReference type="ARBA" id="ARBA00007663"/>
    </source>
</evidence>
<dbReference type="RefSeq" id="WP_160952982.1">
    <property type="nucleotide sequence ID" value="NZ_WWEQ01000019.1"/>
</dbReference>
<evidence type="ECO:0000256" key="10">
    <source>
        <dbReference type="ARBA" id="ARBA00029774"/>
    </source>
</evidence>
<evidence type="ECO:0000313" key="13">
    <source>
        <dbReference type="EMBL" id="MYM19548.1"/>
    </source>
</evidence>
<evidence type="ECO:0000259" key="12">
    <source>
        <dbReference type="PROSITE" id="PS51163"/>
    </source>
</evidence>
<dbReference type="PANTHER" id="PTHR17490:SF16">
    <property type="entry name" value="THREONYLCARBAMOYL-AMP SYNTHASE"/>
    <property type="match status" value="1"/>
</dbReference>
<dbReference type="GO" id="GO:0008033">
    <property type="term" value="P:tRNA processing"/>
    <property type="evidence" value="ECO:0007669"/>
    <property type="project" value="UniProtKB-KW"/>
</dbReference>
<dbReference type="Gene3D" id="3.90.870.10">
    <property type="entry name" value="DHBP synthase"/>
    <property type="match status" value="1"/>
</dbReference>
<dbReference type="EC" id="2.7.7.87" evidence="3"/>
<dbReference type="NCBIfam" id="TIGR00057">
    <property type="entry name" value="L-threonylcarbamoyladenylate synthase"/>
    <property type="match status" value="1"/>
</dbReference>
<organism evidence="13 14">
    <name type="scientific">Brevibacterium rongguiense</name>
    <dbReference type="NCBI Taxonomy" id="2695267"/>
    <lineage>
        <taxon>Bacteria</taxon>
        <taxon>Bacillati</taxon>
        <taxon>Actinomycetota</taxon>
        <taxon>Actinomycetes</taxon>
        <taxon>Micrococcales</taxon>
        <taxon>Brevibacteriaceae</taxon>
        <taxon>Brevibacterium</taxon>
    </lineage>
</organism>
<feature type="domain" description="YrdC-like" evidence="12">
    <location>
        <begin position="14"/>
        <end position="199"/>
    </location>
</feature>
<comment type="similarity">
    <text evidence="2">Belongs to the SUA5 family.</text>
</comment>
<keyword evidence="8" id="KW-0547">Nucleotide-binding</keyword>
<evidence type="ECO:0000256" key="1">
    <source>
        <dbReference type="ARBA" id="ARBA00004496"/>
    </source>
</evidence>
<comment type="caution">
    <text evidence="13">The sequence shown here is derived from an EMBL/GenBank/DDBJ whole genome shotgun (WGS) entry which is preliminary data.</text>
</comment>
<keyword evidence="14" id="KW-1185">Reference proteome</keyword>
<name>A0A6N9H675_9MICO</name>
<evidence type="ECO:0000256" key="8">
    <source>
        <dbReference type="ARBA" id="ARBA00022741"/>
    </source>
</evidence>
<evidence type="ECO:0000256" key="6">
    <source>
        <dbReference type="ARBA" id="ARBA00022694"/>
    </source>
</evidence>
<dbReference type="InterPro" id="IPR050156">
    <property type="entry name" value="TC-AMP_synthase_SUA5"/>
</dbReference>
<keyword evidence="7" id="KW-0548">Nucleotidyltransferase</keyword>
<dbReference type="GO" id="GO:0005737">
    <property type="term" value="C:cytoplasm"/>
    <property type="evidence" value="ECO:0007669"/>
    <property type="project" value="UniProtKB-SubCell"/>
</dbReference>
<evidence type="ECO:0000256" key="7">
    <source>
        <dbReference type="ARBA" id="ARBA00022695"/>
    </source>
</evidence>
<proteinExistence type="inferred from homology"/>
<dbReference type="SUPFAM" id="SSF55821">
    <property type="entry name" value="YrdC/RibB"/>
    <property type="match status" value="1"/>
</dbReference>
<keyword evidence="4" id="KW-0963">Cytoplasm</keyword>
<dbReference type="EMBL" id="WWEQ01000019">
    <property type="protein sequence ID" value="MYM19548.1"/>
    <property type="molecule type" value="Genomic_DNA"/>
</dbReference>
<dbReference type="Pfam" id="PF01300">
    <property type="entry name" value="Sua5_yciO_yrdC"/>
    <property type="match status" value="1"/>
</dbReference>
<evidence type="ECO:0000256" key="3">
    <source>
        <dbReference type="ARBA" id="ARBA00012584"/>
    </source>
</evidence>
<evidence type="ECO:0000256" key="5">
    <source>
        <dbReference type="ARBA" id="ARBA00022679"/>
    </source>
</evidence>
<dbReference type="GO" id="GO:0003725">
    <property type="term" value="F:double-stranded RNA binding"/>
    <property type="evidence" value="ECO:0007669"/>
    <property type="project" value="InterPro"/>
</dbReference>
<protein>
    <recommendedName>
        <fullName evidence="10">L-threonylcarbamoyladenylate synthase</fullName>
        <ecNumber evidence="3">2.7.7.87</ecNumber>
    </recommendedName>
    <alternativeName>
        <fullName evidence="10">L-threonylcarbamoyladenylate synthase</fullName>
    </alternativeName>
</protein>
<dbReference type="GO" id="GO:0000049">
    <property type="term" value="F:tRNA binding"/>
    <property type="evidence" value="ECO:0007669"/>
    <property type="project" value="TreeGrafter"/>
</dbReference>
<evidence type="ECO:0000256" key="9">
    <source>
        <dbReference type="ARBA" id="ARBA00022840"/>
    </source>
</evidence>
<comment type="catalytic activity">
    <reaction evidence="11">
        <text>L-threonine + hydrogencarbonate + ATP = L-threonylcarbamoyladenylate + diphosphate + H2O</text>
        <dbReference type="Rhea" id="RHEA:36407"/>
        <dbReference type="ChEBI" id="CHEBI:15377"/>
        <dbReference type="ChEBI" id="CHEBI:17544"/>
        <dbReference type="ChEBI" id="CHEBI:30616"/>
        <dbReference type="ChEBI" id="CHEBI:33019"/>
        <dbReference type="ChEBI" id="CHEBI:57926"/>
        <dbReference type="ChEBI" id="CHEBI:73682"/>
        <dbReference type="EC" id="2.7.7.87"/>
    </reaction>
</comment>
<dbReference type="InterPro" id="IPR017945">
    <property type="entry name" value="DHBP_synth_RibB-like_a/b_dom"/>
</dbReference>
<dbReference type="GO" id="GO:0005524">
    <property type="term" value="F:ATP binding"/>
    <property type="evidence" value="ECO:0007669"/>
    <property type="project" value="UniProtKB-KW"/>
</dbReference>
<comment type="subcellular location">
    <subcellularLocation>
        <location evidence="1">Cytoplasm</location>
    </subcellularLocation>
</comment>
<dbReference type="GO" id="GO:0006450">
    <property type="term" value="P:regulation of translational fidelity"/>
    <property type="evidence" value="ECO:0007669"/>
    <property type="project" value="TreeGrafter"/>
</dbReference>
<reference evidence="13 14" key="1">
    <citation type="submission" date="2020-01" db="EMBL/GenBank/DDBJ databases">
        <authorList>
            <person name="Deng T."/>
        </authorList>
    </citation>
    <scope>NUCLEOTIDE SEQUENCE [LARGE SCALE GENOMIC DNA]</scope>
    <source>
        <strain evidence="13 14">5221</strain>
    </source>
</reference>
<evidence type="ECO:0000313" key="14">
    <source>
        <dbReference type="Proteomes" id="UP000469215"/>
    </source>
</evidence>
<dbReference type="InterPro" id="IPR006070">
    <property type="entry name" value="Sua5-like_dom"/>
</dbReference>
<dbReference type="GO" id="GO:0061710">
    <property type="term" value="F:L-threonylcarbamoyladenylate synthase"/>
    <property type="evidence" value="ECO:0007669"/>
    <property type="project" value="UniProtKB-EC"/>
</dbReference>
<evidence type="ECO:0000256" key="11">
    <source>
        <dbReference type="ARBA" id="ARBA00048366"/>
    </source>
</evidence>
<dbReference type="PROSITE" id="PS51163">
    <property type="entry name" value="YRDC"/>
    <property type="match status" value="1"/>
</dbReference>
<dbReference type="PANTHER" id="PTHR17490">
    <property type="entry name" value="SUA5"/>
    <property type="match status" value="1"/>
</dbReference>
<accession>A0A6N9H675</accession>
<dbReference type="Proteomes" id="UP000469215">
    <property type="component" value="Unassembled WGS sequence"/>
</dbReference>